<keyword evidence="3" id="KW-1185">Reference proteome</keyword>
<proteinExistence type="predicted"/>
<organism evidence="2 3">
    <name type="scientific">Thalassomonas haliotis</name>
    <dbReference type="NCBI Taxonomy" id="485448"/>
    <lineage>
        <taxon>Bacteria</taxon>
        <taxon>Pseudomonadati</taxon>
        <taxon>Pseudomonadota</taxon>
        <taxon>Gammaproteobacteria</taxon>
        <taxon>Alteromonadales</taxon>
        <taxon>Colwelliaceae</taxon>
        <taxon>Thalassomonas</taxon>
    </lineage>
</organism>
<dbReference type="InterPro" id="IPR009875">
    <property type="entry name" value="PilZ_domain"/>
</dbReference>
<sequence length="205" mass="23588">MSGAEPVSERDSKLQQFNEFFSIENEFTVNLIPLDADQVPDYNAFMERIPLPFKISSDISSVDQSALRPLQGLSGVASHLVEFLNHQAQKIDLLVGYILSQQDDEQYRYQGVKFGGGGIIFAATEPFELHQMLEMKMFFLQDHCAVFCLGEIIDVERQQDMNHYKVIFHYIRDEDREVLVRTSLHEQSKQLQLLAQQRNKQSGSQ</sequence>
<evidence type="ECO:0000313" key="2">
    <source>
        <dbReference type="EMBL" id="WDE10526.1"/>
    </source>
</evidence>
<evidence type="ECO:0000313" key="3">
    <source>
        <dbReference type="Proteomes" id="UP001215231"/>
    </source>
</evidence>
<protein>
    <submittedName>
        <fullName evidence="2">PilZ domain-containing protein</fullName>
    </submittedName>
</protein>
<reference evidence="2 3" key="1">
    <citation type="journal article" date="2022" name="Mar. Drugs">
        <title>Bioassay-Guided Fractionation Leads to the Detection of Cholic Acid Generated by the Rare Thalassomonas sp.</title>
        <authorList>
            <person name="Pheiffer F."/>
            <person name="Schneider Y.K."/>
            <person name="Hansen E.H."/>
            <person name="Andersen J.H."/>
            <person name="Isaksson J."/>
            <person name="Busche T."/>
            <person name="R C."/>
            <person name="Kalinowski J."/>
            <person name="Zyl L.V."/>
            <person name="Trindade M."/>
        </authorList>
    </citation>
    <scope>NUCLEOTIDE SEQUENCE [LARGE SCALE GENOMIC DNA]</scope>
    <source>
        <strain evidence="2 3">A5K-61T</strain>
    </source>
</reference>
<feature type="domain" description="PilZ" evidence="1">
    <location>
        <begin position="101"/>
        <end position="181"/>
    </location>
</feature>
<dbReference type="Proteomes" id="UP001215231">
    <property type="component" value="Chromosome"/>
</dbReference>
<name>A0ABY7VB12_9GAMM</name>
<dbReference type="Pfam" id="PF07238">
    <property type="entry name" value="PilZ"/>
    <property type="match status" value="1"/>
</dbReference>
<evidence type="ECO:0000259" key="1">
    <source>
        <dbReference type="Pfam" id="PF07238"/>
    </source>
</evidence>
<gene>
    <name evidence="2" type="ORF">H3N35_20000</name>
</gene>
<accession>A0ABY7VB12</accession>
<dbReference type="EMBL" id="CP059693">
    <property type="protein sequence ID" value="WDE10526.1"/>
    <property type="molecule type" value="Genomic_DNA"/>
</dbReference>
<dbReference type="RefSeq" id="WP_274050564.1">
    <property type="nucleotide sequence ID" value="NZ_CP059693.1"/>
</dbReference>